<dbReference type="SUPFAM" id="SSF55729">
    <property type="entry name" value="Acyl-CoA N-acyltransferases (Nat)"/>
    <property type="match status" value="1"/>
</dbReference>
<sequence>MQPDDMRGVMAIQQSAYPAELIESRETLQAKLQLSPASCWFAEQAGKPVAYLFAHPWPDTLPPALNRPLTEIPQPCTALFIHDLALHPIARRQGLGQAMVNHALDWARHQQFKKAKLIAVERAHAFWASHGFSPREDKNPALRKKLAAYGAGADYLEMLLDPKESRT</sequence>
<protein>
    <submittedName>
        <fullName evidence="4">Ribosomal protein S18 acetylase RimI</fullName>
    </submittedName>
</protein>
<evidence type="ECO:0000313" key="5">
    <source>
        <dbReference type="Proteomes" id="UP000242869"/>
    </source>
</evidence>
<gene>
    <name evidence="4" type="ORF">SAMN05660284_02150</name>
</gene>
<evidence type="ECO:0000259" key="3">
    <source>
        <dbReference type="PROSITE" id="PS51186"/>
    </source>
</evidence>
<feature type="domain" description="N-acetyltransferase" evidence="3">
    <location>
        <begin position="1"/>
        <end position="161"/>
    </location>
</feature>
<dbReference type="Pfam" id="PF00583">
    <property type="entry name" value="Acetyltransf_1"/>
    <property type="match status" value="1"/>
</dbReference>
<dbReference type="PROSITE" id="PS51186">
    <property type="entry name" value="GNAT"/>
    <property type="match status" value="1"/>
</dbReference>
<evidence type="ECO:0000313" key="4">
    <source>
        <dbReference type="EMBL" id="SFN73587.1"/>
    </source>
</evidence>
<dbReference type="CDD" id="cd04301">
    <property type="entry name" value="NAT_SF"/>
    <property type="match status" value="1"/>
</dbReference>
<keyword evidence="2" id="KW-0012">Acyltransferase</keyword>
<keyword evidence="1" id="KW-0808">Transferase</keyword>
<dbReference type="InterPro" id="IPR050832">
    <property type="entry name" value="Bact_Acetyltransf"/>
</dbReference>
<organism evidence="4 5">
    <name type="scientific">Formivibrio citricus</name>
    <dbReference type="NCBI Taxonomy" id="83765"/>
    <lineage>
        <taxon>Bacteria</taxon>
        <taxon>Pseudomonadati</taxon>
        <taxon>Pseudomonadota</taxon>
        <taxon>Betaproteobacteria</taxon>
        <taxon>Neisseriales</taxon>
        <taxon>Chitinibacteraceae</taxon>
        <taxon>Formivibrio</taxon>
    </lineage>
</organism>
<dbReference type="InterPro" id="IPR000182">
    <property type="entry name" value="GNAT_dom"/>
</dbReference>
<dbReference type="PANTHER" id="PTHR43877">
    <property type="entry name" value="AMINOALKYLPHOSPHONATE N-ACETYLTRANSFERASE-RELATED-RELATED"/>
    <property type="match status" value="1"/>
</dbReference>
<reference evidence="5" key="1">
    <citation type="submission" date="2016-10" db="EMBL/GenBank/DDBJ databases">
        <authorList>
            <person name="Varghese N."/>
            <person name="Submissions S."/>
        </authorList>
    </citation>
    <scope>NUCLEOTIDE SEQUENCE [LARGE SCALE GENOMIC DNA]</scope>
    <source>
        <strain evidence="5">DSM 6150</strain>
    </source>
</reference>
<keyword evidence="4" id="KW-0689">Ribosomal protein</keyword>
<evidence type="ECO:0000256" key="1">
    <source>
        <dbReference type="ARBA" id="ARBA00022679"/>
    </source>
</evidence>
<accession>A0A1I5BG00</accession>
<dbReference type="InterPro" id="IPR016181">
    <property type="entry name" value="Acyl_CoA_acyltransferase"/>
</dbReference>
<dbReference type="Gene3D" id="3.40.630.30">
    <property type="match status" value="1"/>
</dbReference>
<name>A0A1I5BG00_9NEIS</name>
<dbReference type="EMBL" id="FOVE01000016">
    <property type="protein sequence ID" value="SFN73587.1"/>
    <property type="molecule type" value="Genomic_DNA"/>
</dbReference>
<keyword evidence="5" id="KW-1185">Reference proteome</keyword>
<dbReference type="GO" id="GO:0005840">
    <property type="term" value="C:ribosome"/>
    <property type="evidence" value="ECO:0007669"/>
    <property type="project" value="UniProtKB-KW"/>
</dbReference>
<proteinExistence type="predicted"/>
<dbReference type="Proteomes" id="UP000242869">
    <property type="component" value="Unassembled WGS sequence"/>
</dbReference>
<dbReference type="GO" id="GO:0016747">
    <property type="term" value="F:acyltransferase activity, transferring groups other than amino-acyl groups"/>
    <property type="evidence" value="ECO:0007669"/>
    <property type="project" value="InterPro"/>
</dbReference>
<dbReference type="STRING" id="83765.SAMN05660284_02150"/>
<keyword evidence="4" id="KW-0687">Ribonucleoprotein</keyword>
<dbReference type="AlphaFoldDB" id="A0A1I5BG00"/>
<evidence type="ECO:0000256" key="2">
    <source>
        <dbReference type="ARBA" id="ARBA00023315"/>
    </source>
</evidence>
<dbReference type="RefSeq" id="WP_177187861.1">
    <property type="nucleotide sequence ID" value="NZ_FOVE01000016.1"/>
</dbReference>